<gene>
    <name evidence="3" type="ORF">DES47_102490</name>
</gene>
<dbReference type="CDD" id="cd18773">
    <property type="entry name" value="PDC1_HK_sensor"/>
    <property type="match status" value="1"/>
</dbReference>
<dbReference type="SUPFAM" id="SSF55073">
    <property type="entry name" value="Nucleotide cyclase"/>
    <property type="match status" value="1"/>
</dbReference>
<dbReference type="EMBL" id="SNXS01000002">
    <property type="protein sequence ID" value="TDP72745.1"/>
    <property type="molecule type" value="Genomic_DNA"/>
</dbReference>
<keyword evidence="1" id="KW-0812">Transmembrane</keyword>
<feature type="transmembrane region" description="Helical" evidence="1">
    <location>
        <begin position="304"/>
        <end position="327"/>
    </location>
</feature>
<dbReference type="AlphaFoldDB" id="A0A4R6QRC6"/>
<proteinExistence type="predicted"/>
<dbReference type="PANTHER" id="PTHR46663:SF2">
    <property type="entry name" value="GGDEF DOMAIN-CONTAINING PROTEIN"/>
    <property type="match status" value="1"/>
</dbReference>
<evidence type="ECO:0000259" key="2">
    <source>
        <dbReference type="PROSITE" id="PS50887"/>
    </source>
</evidence>
<dbReference type="InterPro" id="IPR000160">
    <property type="entry name" value="GGDEF_dom"/>
</dbReference>
<protein>
    <submittedName>
        <fullName evidence="3">PAS domain S-box-containing protein/diguanylate cyclase (GGDEF)-like protein</fullName>
    </submittedName>
</protein>
<reference evidence="3 4" key="1">
    <citation type="submission" date="2019-03" db="EMBL/GenBank/DDBJ databases">
        <title>Genomic Encyclopedia of Type Strains, Phase IV (KMG-IV): sequencing the most valuable type-strain genomes for metagenomic binning, comparative biology and taxonomic classification.</title>
        <authorList>
            <person name="Goeker M."/>
        </authorList>
    </citation>
    <scope>NUCLEOTIDE SEQUENCE [LARGE SCALE GENOMIC DNA]</scope>
    <source>
        <strain evidence="3 4">DSM 16998</strain>
    </source>
</reference>
<evidence type="ECO:0000256" key="1">
    <source>
        <dbReference type="SAM" id="Phobius"/>
    </source>
</evidence>
<dbReference type="InterPro" id="IPR052163">
    <property type="entry name" value="DGC-Regulatory_Protein"/>
</dbReference>
<dbReference type="FunFam" id="3.30.70.270:FF:000001">
    <property type="entry name" value="Diguanylate cyclase domain protein"/>
    <property type="match status" value="1"/>
</dbReference>
<dbReference type="GO" id="GO:0003824">
    <property type="term" value="F:catalytic activity"/>
    <property type="evidence" value="ECO:0007669"/>
    <property type="project" value="UniProtKB-ARBA"/>
</dbReference>
<dbReference type="Proteomes" id="UP000295361">
    <property type="component" value="Unassembled WGS sequence"/>
</dbReference>
<feature type="domain" description="GGDEF" evidence="2">
    <location>
        <begin position="537"/>
        <end position="670"/>
    </location>
</feature>
<dbReference type="PROSITE" id="PS50887">
    <property type="entry name" value="GGDEF"/>
    <property type="match status" value="1"/>
</dbReference>
<dbReference type="InterPro" id="IPR029787">
    <property type="entry name" value="Nucleotide_cyclase"/>
</dbReference>
<dbReference type="SUPFAM" id="SSF55785">
    <property type="entry name" value="PYP-like sensor domain (PAS domain)"/>
    <property type="match status" value="1"/>
</dbReference>
<dbReference type="InParanoid" id="A0A4R6QRC6"/>
<dbReference type="PANTHER" id="PTHR46663">
    <property type="entry name" value="DIGUANYLATE CYCLASE DGCT-RELATED"/>
    <property type="match status" value="1"/>
</dbReference>
<keyword evidence="1" id="KW-0472">Membrane</keyword>
<dbReference type="CDD" id="cd01949">
    <property type="entry name" value="GGDEF"/>
    <property type="match status" value="1"/>
</dbReference>
<evidence type="ECO:0000313" key="4">
    <source>
        <dbReference type="Proteomes" id="UP000295361"/>
    </source>
</evidence>
<dbReference type="Pfam" id="PF00990">
    <property type="entry name" value="GGDEF"/>
    <property type="match status" value="1"/>
</dbReference>
<comment type="caution">
    <text evidence="3">The sequence shown here is derived from an EMBL/GenBank/DDBJ whole genome shotgun (WGS) entry which is preliminary data.</text>
</comment>
<dbReference type="CDD" id="cd00130">
    <property type="entry name" value="PAS"/>
    <property type="match status" value="1"/>
</dbReference>
<feature type="transmembrane region" description="Helical" evidence="1">
    <location>
        <begin position="20"/>
        <end position="40"/>
    </location>
</feature>
<dbReference type="OrthoDB" id="8929028at2"/>
<dbReference type="Gene3D" id="3.30.450.20">
    <property type="entry name" value="PAS domain"/>
    <property type="match status" value="2"/>
</dbReference>
<dbReference type="FunCoup" id="A0A4R6QRC6">
    <property type="interactions" value="59"/>
</dbReference>
<dbReference type="NCBIfam" id="TIGR00229">
    <property type="entry name" value="sensory_box"/>
    <property type="match status" value="1"/>
</dbReference>
<dbReference type="RefSeq" id="WP_133700191.1">
    <property type="nucleotide sequence ID" value="NZ_SNXS01000002.1"/>
</dbReference>
<dbReference type="InterPro" id="IPR043128">
    <property type="entry name" value="Rev_trsase/Diguanyl_cyclase"/>
</dbReference>
<dbReference type="InterPro" id="IPR000014">
    <property type="entry name" value="PAS"/>
</dbReference>
<evidence type="ECO:0000313" key="3">
    <source>
        <dbReference type="EMBL" id="TDP72745.1"/>
    </source>
</evidence>
<dbReference type="InterPro" id="IPR035965">
    <property type="entry name" value="PAS-like_dom_sf"/>
</dbReference>
<dbReference type="NCBIfam" id="TIGR00254">
    <property type="entry name" value="GGDEF"/>
    <property type="match status" value="1"/>
</dbReference>
<dbReference type="SMART" id="SM00267">
    <property type="entry name" value="GGDEF"/>
    <property type="match status" value="1"/>
</dbReference>
<organism evidence="3 4">
    <name type="scientific">Roseateles toxinivorans</name>
    <dbReference type="NCBI Taxonomy" id="270368"/>
    <lineage>
        <taxon>Bacteria</taxon>
        <taxon>Pseudomonadati</taxon>
        <taxon>Pseudomonadota</taxon>
        <taxon>Betaproteobacteria</taxon>
        <taxon>Burkholderiales</taxon>
        <taxon>Sphaerotilaceae</taxon>
        <taxon>Roseateles</taxon>
    </lineage>
</organism>
<keyword evidence="1" id="KW-1133">Transmembrane helix</keyword>
<keyword evidence="4" id="KW-1185">Reference proteome</keyword>
<dbReference type="Gene3D" id="6.10.340.10">
    <property type="match status" value="1"/>
</dbReference>
<name>A0A4R6QRC6_9BURK</name>
<sequence>MASPWLDSARLALGSLKLKLALTSALIIGASIAVTVVLVLRDAQHRAEQSLTDSGLGVGIMSRTLSARVVERQIALAKAAAQWPHKGRPQAAGEFEAASAYLASQAVLQGLFFSTFLAAEDGSIVASADQDNVRVVQVNIKQRDYFARTLSEGRLLVSEPLHSLRFDVAEIILSAPVRDADGRIVAVLGGVLRLGASNFLADLTQQAGNEHDSSLTVITDGSGRIIAHPEPGWLLKDVATEPRLAAAARGWAADGRPMEPEASARRVGDQFVAMAAVPGADWMVFRVASAEILLGRPAKARVEAAWLGLGVALTGALLIFWAMAWVLRPLQQLERRALSLLDENAHPDQPWPTGEGEIGQLAAVFQHVIEQRAAGQRVANDLLERMQAVMVNAPIGIGFTRRRKFELVGQHYASLFGFTPAELVGREHGMLYPSDEAYRGLVHRAGEAFLDGKVHTEEIEFQRRDGSRFWGYLQGAAVSAGDPLAGTIWIVSDHTAFRKQREQLSWTATHDPLTDLVNRREFESRLQQQLHERRRSETGSALFIDLDGFKAVNDTAGHAAGDAILKDVAAILLHRVREDDTVARLGGDEFAVLLRRCDRDTAEQVAEQIRTMVAAHKLHWQDLALGVTTSIGVVEIDDSLNDMAAVLAAADAACYEAKRAGRNVVRVWRGVSPLLT</sequence>
<dbReference type="Gene3D" id="3.30.70.270">
    <property type="match status" value="1"/>
</dbReference>
<accession>A0A4R6QRC6</accession>